<dbReference type="Proteomes" id="UP001632037">
    <property type="component" value="Unassembled WGS sequence"/>
</dbReference>
<comment type="caution">
    <text evidence="5">The sequence shown here is derived from an EMBL/GenBank/DDBJ whole genome shotgun (WGS) entry which is preliminary data.</text>
</comment>
<keyword evidence="6" id="KW-1185">Reference proteome</keyword>
<evidence type="ECO:0000256" key="3">
    <source>
        <dbReference type="ARBA" id="ARBA00022525"/>
    </source>
</evidence>
<keyword evidence="3" id="KW-0964">Secreted</keyword>
<sequence>MTFYSSFQNLRNYDEALLYDLGVAETVFSITIDEGASVDELKKAIKKESPNRVQCDAGDLQLFLAKKSDEWLTQLEAEKGVSDTSGYNRLRFPGAKLRVVGLASGQLGEVSDEKAAAGLDHVHVLVVVPQPRTRWWQVRASIESALNTRGIRCRLYRLLGVYLGYYDPARCTGDKYTALWYEGETLYVHSLFKTEEYALRFDNALQEESITISSPLKSHNVRTEIAPISREYNELRRIYGWHYDRNDIDSPEDSEAWYSNISLVDVETDEFKYQSIESERWFGSLGKAQAVM</sequence>
<organism evidence="5 6">
    <name type="scientific">Phytophthora oleae</name>
    <dbReference type="NCBI Taxonomy" id="2107226"/>
    <lineage>
        <taxon>Eukaryota</taxon>
        <taxon>Sar</taxon>
        <taxon>Stramenopiles</taxon>
        <taxon>Oomycota</taxon>
        <taxon>Peronosporomycetes</taxon>
        <taxon>Peronosporales</taxon>
        <taxon>Peronosporaceae</taxon>
        <taxon>Phytophthora</taxon>
    </lineage>
</organism>
<dbReference type="InterPro" id="IPR045379">
    <property type="entry name" value="Crinkler_N"/>
</dbReference>
<dbReference type="Pfam" id="PF20147">
    <property type="entry name" value="Crinkler"/>
    <property type="match status" value="1"/>
</dbReference>
<dbReference type="AlphaFoldDB" id="A0ABD3FGC6"/>
<evidence type="ECO:0000313" key="5">
    <source>
        <dbReference type="EMBL" id="KAL3664910.1"/>
    </source>
</evidence>
<proteinExistence type="predicted"/>
<comment type="subcellular location">
    <subcellularLocation>
        <location evidence="1">Host cell</location>
    </subcellularLocation>
    <subcellularLocation>
        <location evidence="2">Secreted</location>
    </subcellularLocation>
</comment>
<evidence type="ECO:0000313" key="6">
    <source>
        <dbReference type="Proteomes" id="UP001632037"/>
    </source>
</evidence>
<evidence type="ECO:0000256" key="2">
    <source>
        <dbReference type="ARBA" id="ARBA00004613"/>
    </source>
</evidence>
<evidence type="ECO:0000256" key="1">
    <source>
        <dbReference type="ARBA" id="ARBA00004340"/>
    </source>
</evidence>
<protein>
    <recommendedName>
        <fullName evidence="4">Crinkler effector protein N-terminal domain-containing protein</fullName>
    </recommendedName>
</protein>
<reference evidence="5 6" key="1">
    <citation type="submission" date="2024-09" db="EMBL/GenBank/DDBJ databases">
        <title>Genome sequencing and assembly of Phytophthora oleae, isolate VK10A, causative agent of rot of olive drupes.</title>
        <authorList>
            <person name="Conti Taguali S."/>
            <person name="Riolo M."/>
            <person name="La Spada F."/>
            <person name="Cacciola S.O."/>
            <person name="Dionisio G."/>
        </authorList>
    </citation>
    <scope>NUCLEOTIDE SEQUENCE [LARGE SCALE GENOMIC DNA]</scope>
    <source>
        <strain evidence="5 6">VK10A</strain>
    </source>
</reference>
<gene>
    <name evidence="5" type="ORF">V7S43_010087</name>
</gene>
<name>A0ABD3FGC6_9STRA</name>
<evidence type="ECO:0000259" key="4">
    <source>
        <dbReference type="Pfam" id="PF20147"/>
    </source>
</evidence>
<dbReference type="GO" id="GO:0005576">
    <property type="term" value="C:extracellular region"/>
    <property type="evidence" value="ECO:0007669"/>
    <property type="project" value="UniProtKB-SubCell"/>
</dbReference>
<feature type="domain" description="Crinkler effector protein N-terminal" evidence="4">
    <location>
        <begin position="22"/>
        <end position="127"/>
    </location>
</feature>
<dbReference type="EMBL" id="JBIMZQ010000022">
    <property type="protein sequence ID" value="KAL3664910.1"/>
    <property type="molecule type" value="Genomic_DNA"/>
</dbReference>
<dbReference type="GO" id="GO:0043657">
    <property type="term" value="C:host cell"/>
    <property type="evidence" value="ECO:0007669"/>
    <property type="project" value="UniProtKB-SubCell"/>
</dbReference>
<accession>A0ABD3FGC6</accession>